<evidence type="ECO:0000313" key="1">
    <source>
        <dbReference type="EMBL" id="SMC44841.1"/>
    </source>
</evidence>
<dbReference type="InterPro" id="IPR036278">
    <property type="entry name" value="Sialidase_sf"/>
</dbReference>
<protein>
    <submittedName>
        <fullName evidence="1">BNR repeat-containing family member</fullName>
    </submittedName>
</protein>
<sequence length="484" mass="55361">MIIYPKGHISWCMFFFLVNLIVIFKVQPVFAQDNDATMIVDQKALTCFEGTYGNSINGQSFQQDALTSYKGWQYIAYYNGARQVCLGRRKLTDYKWETINFDDYRFSYLKNQDNNTHNVISIGLCTKDGTIHLSFDQHAGPLHYRVSIKDILDNPERVQWTSKLFKPIVNYLEIGKPIPVVSYPTFISTPQGNLLFAYRNGYSSNGDCLIGQYDASSGKWTDPHVFISRSGNYQDPFKGDSKNRNAYLNNLSYDHKGVLHISWTWRENVATLGNRDICYAYSKDNGNSWCNHRNDLIAVHGAGQSKSIDALSAGITVRHLDRGWGVMNQQSQVADKRLKPHIVMYHKKSHGGPGWALMENGAYFHYYQKEGIWQQNQLPFMGNRPKLICDRNNNLFLVFVRKDHFEAKNQGAPLVVVRATYKSGWKDWKEVYVSKATYFNEPQLDLARWLNAGILSVMLQSPPAVEGQPSALHVLEIEGKHLNP</sequence>
<reference evidence="2" key="1">
    <citation type="submission" date="2017-04" db="EMBL/GenBank/DDBJ databases">
        <authorList>
            <person name="Varghese N."/>
            <person name="Submissions S."/>
        </authorList>
    </citation>
    <scope>NUCLEOTIDE SEQUENCE [LARGE SCALE GENOMIC DNA]</scope>
    <source>
        <strain evidence="2">DSM 12126</strain>
    </source>
</reference>
<accession>A0A1W1Z9G6</accession>
<evidence type="ECO:0000313" key="2">
    <source>
        <dbReference type="Proteomes" id="UP000192756"/>
    </source>
</evidence>
<organism evidence="1 2">
    <name type="scientific">Pedobacter africanus</name>
    <dbReference type="NCBI Taxonomy" id="151894"/>
    <lineage>
        <taxon>Bacteria</taxon>
        <taxon>Pseudomonadati</taxon>
        <taxon>Bacteroidota</taxon>
        <taxon>Sphingobacteriia</taxon>
        <taxon>Sphingobacteriales</taxon>
        <taxon>Sphingobacteriaceae</taxon>
        <taxon>Pedobacter</taxon>
    </lineage>
</organism>
<proteinExistence type="predicted"/>
<dbReference type="Proteomes" id="UP000192756">
    <property type="component" value="Unassembled WGS sequence"/>
</dbReference>
<dbReference type="AlphaFoldDB" id="A0A1W1Z9G6"/>
<keyword evidence="2" id="KW-1185">Reference proteome</keyword>
<dbReference type="Pfam" id="PF15892">
    <property type="entry name" value="BNR_4"/>
    <property type="match status" value="1"/>
</dbReference>
<dbReference type="SUPFAM" id="SSF50939">
    <property type="entry name" value="Sialidases"/>
    <property type="match status" value="1"/>
</dbReference>
<name>A0A1W1Z9G6_9SPHI</name>
<gene>
    <name evidence="1" type="ORF">SAMN04488524_0486</name>
</gene>
<dbReference type="STRING" id="151894.SAMN04488524_0486"/>
<dbReference type="EMBL" id="FWXT01000001">
    <property type="protein sequence ID" value="SMC44841.1"/>
    <property type="molecule type" value="Genomic_DNA"/>
</dbReference>